<name>A0A8J6NIZ3_9CHLR</name>
<evidence type="ECO:0000313" key="1">
    <source>
        <dbReference type="EMBL" id="MBC8334577.1"/>
    </source>
</evidence>
<dbReference type="Proteomes" id="UP000614469">
    <property type="component" value="Unassembled WGS sequence"/>
</dbReference>
<organism evidence="1 2">
    <name type="scientific">Candidatus Desulfolinea nitratireducens</name>
    <dbReference type="NCBI Taxonomy" id="2841698"/>
    <lineage>
        <taxon>Bacteria</taxon>
        <taxon>Bacillati</taxon>
        <taxon>Chloroflexota</taxon>
        <taxon>Anaerolineae</taxon>
        <taxon>Anaerolineales</taxon>
        <taxon>Anaerolineales incertae sedis</taxon>
        <taxon>Candidatus Desulfolinea</taxon>
    </lineage>
</organism>
<protein>
    <submittedName>
        <fullName evidence="1">Uncharacterized protein</fullName>
    </submittedName>
</protein>
<reference evidence="1 2" key="1">
    <citation type="submission" date="2020-08" db="EMBL/GenBank/DDBJ databases">
        <title>Bridging the membrane lipid divide: bacteria of the FCB group superphylum have the potential to synthesize archaeal ether lipids.</title>
        <authorList>
            <person name="Villanueva L."/>
            <person name="Von Meijenfeldt F.A.B."/>
            <person name="Westbye A.B."/>
            <person name="Yadav S."/>
            <person name="Hopmans E.C."/>
            <person name="Dutilh B.E."/>
            <person name="Sinninghe Damste J.S."/>
        </authorList>
    </citation>
    <scope>NUCLEOTIDE SEQUENCE [LARGE SCALE GENOMIC DNA]</scope>
    <source>
        <strain evidence="1">NIOZ-UU36</strain>
    </source>
</reference>
<dbReference type="AlphaFoldDB" id="A0A8J6NIZ3"/>
<proteinExistence type="predicted"/>
<comment type="caution">
    <text evidence="1">The sequence shown here is derived from an EMBL/GenBank/DDBJ whole genome shotgun (WGS) entry which is preliminary data.</text>
</comment>
<evidence type="ECO:0000313" key="2">
    <source>
        <dbReference type="Proteomes" id="UP000614469"/>
    </source>
</evidence>
<accession>A0A8J6NIZ3</accession>
<sequence>MPTDLFMALLDKRNQQARGNPILPALLYIFCPAAAGWWLAGANPEPVFDVAWHALEDFSQGKTLKEALTEHGIGEAVLGDIEKYIGEVATYRSHHPMSSPELSPLFPGGRFDPSHRLGSHVTIKKMGGWNKVLEYARVWAYLIYDWQGDMKISQDSDIQIEMEWLAITSRGVRKAAYFPAWVWTAKIGKVERDHIGLLVEDGRGHDQLRFALVQASDKRGDKTWSNPPLVFGLQRESGDAELFQSAFEIEKLMQMLLPLAERATSKVSFPMRALRNPRACLDCGYQHLCYPDRTKKGRQKPLFGDVSLKMLQR</sequence>
<gene>
    <name evidence="1" type="ORF">H8E29_04875</name>
</gene>
<dbReference type="EMBL" id="JACNJN010000072">
    <property type="protein sequence ID" value="MBC8334577.1"/>
    <property type="molecule type" value="Genomic_DNA"/>
</dbReference>